<dbReference type="Proteomes" id="UP001168877">
    <property type="component" value="Unassembled WGS sequence"/>
</dbReference>
<gene>
    <name evidence="2" type="ORF">LWI29_019726</name>
</gene>
<accession>A0AA39RI32</accession>
<organism evidence="2 3">
    <name type="scientific">Acer saccharum</name>
    <name type="common">Sugar maple</name>
    <dbReference type="NCBI Taxonomy" id="4024"/>
    <lineage>
        <taxon>Eukaryota</taxon>
        <taxon>Viridiplantae</taxon>
        <taxon>Streptophyta</taxon>
        <taxon>Embryophyta</taxon>
        <taxon>Tracheophyta</taxon>
        <taxon>Spermatophyta</taxon>
        <taxon>Magnoliopsida</taxon>
        <taxon>eudicotyledons</taxon>
        <taxon>Gunneridae</taxon>
        <taxon>Pentapetalae</taxon>
        <taxon>rosids</taxon>
        <taxon>malvids</taxon>
        <taxon>Sapindales</taxon>
        <taxon>Sapindaceae</taxon>
        <taxon>Hippocastanoideae</taxon>
        <taxon>Acereae</taxon>
        <taxon>Acer</taxon>
    </lineage>
</organism>
<feature type="region of interest" description="Disordered" evidence="1">
    <location>
        <begin position="87"/>
        <end position="120"/>
    </location>
</feature>
<reference evidence="2" key="1">
    <citation type="journal article" date="2022" name="Plant J.">
        <title>Strategies of tolerance reflected in two North American maple genomes.</title>
        <authorList>
            <person name="McEvoy S.L."/>
            <person name="Sezen U.U."/>
            <person name="Trouern-Trend A."/>
            <person name="McMahon S.M."/>
            <person name="Schaberg P.G."/>
            <person name="Yang J."/>
            <person name="Wegrzyn J.L."/>
            <person name="Swenson N.G."/>
        </authorList>
    </citation>
    <scope>NUCLEOTIDE SEQUENCE</scope>
    <source>
        <strain evidence="2">NS2018</strain>
    </source>
</reference>
<dbReference type="AlphaFoldDB" id="A0AA39RI32"/>
<evidence type="ECO:0000313" key="3">
    <source>
        <dbReference type="Proteomes" id="UP001168877"/>
    </source>
</evidence>
<dbReference type="EMBL" id="JAUESC010000387">
    <property type="protein sequence ID" value="KAK0574205.1"/>
    <property type="molecule type" value="Genomic_DNA"/>
</dbReference>
<feature type="compositionally biased region" description="Polar residues" evidence="1">
    <location>
        <begin position="87"/>
        <end position="96"/>
    </location>
</feature>
<feature type="compositionally biased region" description="Gly residues" evidence="1">
    <location>
        <begin position="103"/>
        <end position="119"/>
    </location>
</feature>
<evidence type="ECO:0000256" key="1">
    <source>
        <dbReference type="SAM" id="MobiDB-lite"/>
    </source>
</evidence>
<sequence length="129" mass="13346">MESTGDEPEEMICSLAPGLKLRVLKGMILDRDMRRLALEDLGCVSAVPVENGPSMAQFGNESVGLKEKVGRVEGFFEMEVDSGLATNKSQSVTVSGGNVEENGGAGKTAGPKGGSGKDGLGMTLVLTVD</sequence>
<reference evidence="2" key="2">
    <citation type="submission" date="2023-06" db="EMBL/GenBank/DDBJ databases">
        <authorList>
            <person name="Swenson N.G."/>
            <person name="Wegrzyn J.L."/>
            <person name="Mcevoy S.L."/>
        </authorList>
    </citation>
    <scope>NUCLEOTIDE SEQUENCE</scope>
    <source>
        <strain evidence="2">NS2018</strain>
        <tissue evidence="2">Leaf</tissue>
    </source>
</reference>
<comment type="caution">
    <text evidence="2">The sequence shown here is derived from an EMBL/GenBank/DDBJ whole genome shotgun (WGS) entry which is preliminary data.</text>
</comment>
<protein>
    <submittedName>
        <fullName evidence="2">Uncharacterized protein</fullName>
    </submittedName>
</protein>
<evidence type="ECO:0000313" key="2">
    <source>
        <dbReference type="EMBL" id="KAK0574205.1"/>
    </source>
</evidence>
<name>A0AA39RI32_ACESA</name>
<keyword evidence="3" id="KW-1185">Reference proteome</keyword>
<proteinExistence type="predicted"/>